<dbReference type="RefSeq" id="WP_345335503.1">
    <property type="nucleotide sequence ID" value="NZ_BAABJZ010000077.1"/>
</dbReference>
<proteinExistence type="predicted"/>
<dbReference type="SUPFAM" id="SSF101801">
    <property type="entry name" value="Surface presentation of antigens (SPOA)"/>
    <property type="match status" value="1"/>
</dbReference>
<evidence type="ECO:0000313" key="2">
    <source>
        <dbReference type="EMBL" id="GAA4888792.1"/>
    </source>
</evidence>
<dbReference type="Pfam" id="PF01052">
    <property type="entry name" value="FliMN_C"/>
    <property type="match status" value="1"/>
</dbReference>
<dbReference type="InterPro" id="IPR001543">
    <property type="entry name" value="FliN-like_C"/>
</dbReference>
<accession>A0ABP9EYE8</accession>
<gene>
    <name evidence="2" type="ORF">GCM10023333_22650</name>
</gene>
<protein>
    <recommendedName>
        <fullName evidence="1">Flagellar motor switch protein FliN-like C-terminal domain-containing protein</fullName>
    </recommendedName>
</protein>
<dbReference type="Gene3D" id="2.30.330.10">
    <property type="entry name" value="SpoA-like"/>
    <property type="match status" value="1"/>
</dbReference>
<organism evidence="2 3">
    <name type="scientific">Ferrimonas pelagia</name>
    <dbReference type="NCBI Taxonomy" id="1177826"/>
    <lineage>
        <taxon>Bacteria</taxon>
        <taxon>Pseudomonadati</taxon>
        <taxon>Pseudomonadota</taxon>
        <taxon>Gammaproteobacteria</taxon>
        <taxon>Alteromonadales</taxon>
        <taxon>Ferrimonadaceae</taxon>
        <taxon>Ferrimonas</taxon>
    </lineage>
</organism>
<dbReference type="Proteomes" id="UP001499988">
    <property type="component" value="Unassembled WGS sequence"/>
</dbReference>
<dbReference type="EMBL" id="BAABJZ010000077">
    <property type="protein sequence ID" value="GAA4888792.1"/>
    <property type="molecule type" value="Genomic_DNA"/>
</dbReference>
<evidence type="ECO:0000313" key="3">
    <source>
        <dbReference type="Proteomes" id="UP001499988"/>
    </source>
</evidence>
<name>A0ABP9EYE8_9GAMM</name>
<keyword evidence="3" id="KW-1185">Reference proteome</keyword>
<dbReference type="InterPro" id="IPR036429">
    <property type="entry name" value="SpoA-like_sf"/>
</dbReference>
<sequence length="289" mass="32245">MKTTAKAMVLPAADNTAYRPVALVQERLARSRLLLELEKRHRAVLDAVTQALAPGASLTQSPIKELRTEREGDTQPLAPELAWFQLSHERQPLAWWGIDRCSLDQLASAYYGGSSPLLYTPLRAPSQSELRLVKRLMVGALNGLKALELDPAQLELEPVSTKLELSAPLRWSFQWQRDEPLPPMQWLLSDAMLARLTVAPQQAIPSDLSAKLKRKLHQLPIRLRCDLVKQSLPAQAIQDLQPGEILPVNLLHRSPISIGGRPLFHASVHTNNGQLVAKITQELHQQEDS</sequence>
<evidence type="ECO:0000259" key="1">
    <source>
        <dbReference type="Pfam" id="PF01052"/>
    </source>
</evidence>
<reference evidence="3" key="1">
    <citation type="journal article" date="2019" name="Int. J. Syst. Evol. Microbiol.">
        <title>The Global Catalogue of Microorganisms (GCM) 10K type strain sequencing project: providing services to taxonomists for standard genome sequencing and annotation.</title>
        <authorList>
            <consortium name="The Broad Institute Genomics Platform"/>
            <consortium name="The Broad Institute Genome Sequencing Center for Infectious Disease"/>
            <person name="Wu L."/>
            <person name="Ma J."/>
        </authorList>
    </citation>
    <scope>NUCLEOTIDE SEQUENCE [LARGE SCALE GENOMIC DNA]</scope>
    <source>
        <strain evidence="3">JCM 18401</strain>
    </source>
</reference>
<comment type="caution">
    <text evidence="2">The sequence shown here is derived from an EMBL/GenBank/DDBJ whole genome shotgun (WGS) entry which is preliminary data.</text>
</comment>
<feature type="domain" description="Flagellar motor switch protein FliN-like C-terminal" evidence="1">
    <location>
        <begin position="215"/>
        <end position="282"/>
    </location>
</feature>